<comment type="similarity">
    <text evidence="2 8">Belongs to the Mediator complex subunit 17 family.</text>
</comment>
<dbReference type="GO" id="GO:0070847">
    <property type="term" value="C:core mediator complex"/>
    <property type="evidence" value="ECO:0007669"/>
    <property type="project" value="TreeGrafter"/>
</dbReference>
<evidence type="ECO:0000313" key="11">
    <source>
        <dbReference type="Proteomes" id="UP000481288"/>
    </source>
</evidence>
<reference evidence="10 11" key="1">
    <citation type="submission" date="2018-05" db="EMBL/GenBank/DDBJ databases">
        <title>Whole genome sequencing for identification of molecular markers to develop diagnostic detection tools for the regulated plant pathogen Lachnellula willkommii.</title>
        <authorList>
            <person name="Giroux E."/>
            <person name="Bilodeau G."/>
        </authorList>
    </citation>
    <scope>NUCLEOTIDE SEQUENCE [LARGE SCALE GENOMIC DNA]</scope>
    <source>
        <strain evidence="10 11">CBS 625.97</strain>
    </source>
</reference>
<proteinExistence type="inferred from homology"/>
<keyword evidence="4 8" id="KW-0805">Transcription regulation</keyword>
<evidence type="ECO:0000256" key="8">
    <source>
        <dbReference type="RuleBase" id="RU364140"/>
    </source>
</evidence>
<dbReference type="EMBL" id="QGMG01000002">
    <property type="protein sequence ID" value="TVY59479.1"/>
    <property type="molecule type" value="Genomic_DNA"/>
</dbReference>
<dbReference type="Pfam" id="PF10156">
    <property type="entry name" value="Med17"/>
    <property type="match status" value="1"/>
</dbReference>
<dbReference type="PANTHER" id="PTHR13114:SF7">
    <property type="entry name" value="MEDIATOR OF RNA POLYMERASE II TRANSCRIPTION SUBUNIT 17"/>
    <property type="match status" value="1"/>
</dbReference>
<feature type="compositionally biased region" description="Basic and acidic residues" evidence="9">
    <location>
        <begin position="651"/>
        <end position="675"/>
    </location>
</feature>
<evidence type="ECO:0000256" key="1">
    <source>
        <dbReference type="ARBA" id="ARBA00004123"/>
    </source>
</evidence>
<keyword evidence="5 8" id="KW-0804">Transcription</keyword>
<feature type="compositionally biased region" description="Basic and acidic residues" evidence="9">
    <location>
        <begin position="40"/>
        <end position="52"/>
    </location>
</feature>
<organism evidence="10 11">
    <name type="scientific">Lachnellula cervina</name>
    <dbReference type="NCBI Taxonomy" id="1316786"/>
    <lineage>
        <taxon>Eukaryota</taxon>
        <taxon>Fungi</taxon>
        <taxon>Dikarya</taxon>
        <taxon>Ascomycota</taxon>
        <taxon>Pezizomycotina</taxon>
        <taxon>Leotiomycetes</taxon>
        <taxon>Helotiales</taxon>
        <taxon>Lachnaceae</taxon>
        <taxon>Lachnellula</taxon>
    </lineage>
</organism>
<feature type="compositionally biased region" description="Polar residues" evidence="9">
    <location>
        <begin position="14"/>
        <end position="26"/>
    </location>
</feature>
<feature type="region of interest" description="Disordered" evidence="9">
    <location>
        <begin position="40"/>
        <end position="80"/>
    </location>
</feature>
<name>A0A7D8UVR4_9HELO</name>
<dbReference type="PANTHER" id="PTHR13114">
    <property type="entry name" value="MEDIATOR OF RNA POLYMERASE II TRANSCRIPTION SUBUNIT 17"/>
    <property type="match status" value="1"/>
</dbReference>
<accession>A0A7D8UVR4</accession>
<sequence length="675" mass="74142">MASIPNEFPISLKSWPSSNNNDSTSLPGLIQRVNFERGGFRDISEESLRQEIAETEAESSNGEEDGSSEEGEREEEPDRMKELMTARDEMLVQLEAAHHGAALALDFVSLLLSKDTPVQAGLSMTPQLREMVGTGTLGADKIQASRVTDTQKENNKRVAKGWKIQNLNKTVDTILESAARLEKEMETETKYWEQVLAVSENGWAVCRLPNEKHTLGVRFGFSEAAPAFKNQSLAALRRNPDGTISLDQGVSSTEPQCVRVRVQVDGINTGSSTIPRPVPEDAPIESLILQARNTIFSTELWQELSRESRTLGAFNVRYKGDPLTFPLDSERTILLDPVILGDSAPSPPGPDDSTAEGIAIALNLLLAYSHRQNHRRRTQIPAPISAAKRPNPPYNLLRSLITRHSHQQTITSLHNLLAPLCAMLKSASLTPTPTYTIIHSPSQPPPFANFSLAERTIFSLTDRLESIATLKLTADTILTITSRTSQFPVAGTSFGLSLNQESELNATCVTPPAIADVKGVEEYVFFATSCALASLFTSSDVDDSSWIRTAQPNVLRKLFQGGRAKQLVFNVSRMKTGTKGVKGNCILSVAWEWMRHDSWSAGSENALKHKEANEFGEKRGQQGVYEWRHVPGWDEGEGQVMKGLEGIVTDAGRDEGADGTRLRQKSGREPAFKGN</sequence>
<feature type="region of interest" description="Disordered" evidence="9">
    <location>
        <begin position="1"/>
        <end position="28"/>
    </location>
</feature>
<evidence type="ECO:0000256" key="3">
    <source>
        <dbReference type="ARBA" id="ARBA00019610"/>
    </source>
</evidence>
<keyword evidence="6 8" id="KW-0539">Nucleus</keyword>
<comment type="caution">
    <text evidence="10">The sequence shown here is derived from an EMBL/GenBank/DDBJ whole genome shotgun (WGS) entry which is preliminary data.</text>
</comment>
<comment type="function">
    <text evidence="8">Component of the Mediator complex, a coactivator involved in the regulated transcription of nearly all RNA polymerase II-dependent genes. Mediator functions as a bridge to convey information from gene-specific regulatory proteins to the basal RNA polymerase II transcription machinery. Mediator is recruited to promoters by direct interactions with regulatory proteins and serves as a scaffold for the assembly of a functional preinitiation complex with RNA polymerase II and the general transcription factors.</text>
</comment>
<evidence type="ECO:0000256" key="7">
    <source>
        <dbReference type="ARBA" id="ARBA00032014"/>
    </source>
</evidence>
<dbReference type="AlphaFoldDB" id="A0A7D8UVR4"/>
<comment type="subcellular location">
    <subcellularLocation>
        <location evidence="1 8">Nucleus</location>
    </subcellularLocation>
</comment>
<dbReference type="GO" id="GO:0006357">
    <property type="term" value="P:regulation of transcription by RNA polymerase II"/>
    <property type="evidence" value="ECO:0007669"/>
    <property type="project" value="InterPro"/>
</dbReference>
<dbReference type="GO" id="GO:0003712">
    <property type="term" value="F:transcription coregulator activity"/>
    <property type="evidence" value="ECO:0007669"/>
    <property type="project" value="InterPro"/>
</dbReference>
<keyword evidence="11" id="KW-1185">Reference proteome</keyword>
<dbReference type="InterPro" id="IPR019313">
    <property type="entry name" value="Mediator_Med17"/>
</dbReference>
<evidence type="ECO:0000256" key="5">
    <source>
        <dbReference type="ARBA" id="ARBA00023163"/>
    </source>
</evidence>
<feature type="region of interest" description="Disordered" evidence="9">
    <location>
        <begin position="636"/>
        <end position="675"/>
    </location>
</feature>
<dbReference type="Proteomes" id="UP000481288">
    <property type="component" value="Unassembled WGS sequence"/>
</dbReference>
<evidence type="ECO:0000256" key="9">
    <source>
        <dbReference type="SAM" id="MobiDB-lite"/>
    </source>
</evidence>
<feature type="compositionally biased region" description="Acidic residues" evidence="9">
    <location>
        <begin position="53"/>
        <end position="75"/>
    </location>
</feature>
<evidence type="ECO:0000256" key="6">
    <source>
        <dbReference type="ARBA" id="ARBA00023242"/>
    </source>
</evidence>
<evidence type="ECO:0000313" key="10">
    <source>
        <dbReference type="EMBL" id="TVY59479.1"/>
    </source>
</evidence>
<gene>
    <name evidence="10" type="primary">srb4</name>
    <name evidence="8" type="synonym">MED17</name>
    <name evidence="10" type="ORF">LCER1_G000007</name>
</gene>
<dbReference type="Gene3D" id="6.10.250.2620">
    <property type="match status" value="1"/>
</dbReference>
<protein>
    <recommendedName>
        <fullName evidence="3 8">Mediator of RNA polymerase II transcription subunit 17</fullName>
    </recommendedName>
    <alternativeName>
        <fullName evidence="7 8">Mediator complex subunit 17</fullName>
    </alternativeName>
</protein>
<keyword evidence="8" id="KW-0010">Activator</keyword>
<comment type="subunit">
    <text evidence="8">Component of the Mediator complex.</text>
</comment>
<evidence type="ECO:0000256" key="4">
    <source>
        <dbReference type="ARBA" id="ARBA00023015"/>
    </source>
</evidence>
<dbReference type="GO" id="GO:0016592">
    <property type="term" value="C:mediator complex"/>
    <property type="evidence" value="ECO:0007669"/>
    <property type="project" value="InterPro"/>
</dbReference>
<dbReference type="OrthoDB" id="5319830at2759"/>
<evidence type="ECO:0000256" key="2">
    <source>
        <dbReference type="ARBA" id="ARBA00005635"/>
    </source>
</evidence>